<protein>
    <recommendedName>
        <fullName evidence="1">Sugar 3,4-ketoisomerase QdtA cupin domain-containing protein</fullName>
    </recommendedName>
</protein>
<dbReference type="InterPro" id="IPR011051">
    <property type="entry name" value="RmlC_Cupin_sf"/>
</dbReference>
<dbReference type="CDD" id="cd20292">
    <property type="entry name" value="cupin_QdtA-like"/>
    <property type="match status" value="1"/>
</dbReference>
<comment type="caution">
    <text evidence="2">The sequence shown here is derived from an EMBL/GenBank/DDBJ whole genome shotgun (WGS) entry which is preliminary data.</text>
</comment>
<reference evidence="2 3" key="1">
    <citation type="journal article" date="2014" name="Genome Announc.">
        <title>Draft Genome Sequence of Cytophaga fermentans JCM 21142T, a Facultative Anaerobe Isolated from Marine Mud.</title>
        <authorList>
            <person name="Starns D."/>
            <person name="Oshima K."/>
            <person name="Suda W."/>
            <person name="Iino T."/>
            <person name="Yuki M."/>
            <person name="Inoue J."/>
            <person name="Kitamura K."/>
            <person name="Iida T."/>
            <person name="Darby A."/>
            <person name="Hattori M."/>
            <person name="Ohkuma M."/>
        </authorList>
    </citation>
    <scope>NUCLEOTIDE SEQUENCE [LARGE SCALE GENOMIC DNA]</scope>
    <source>
        <strain evidence="2 3">JCM 21142</strain>
    </source>
</reference>
<evidence type="ECO:0000313" key="2">
    <source>
        <dbReference type="EMBL" id="GAF03237.1"/>
    </source>
</evidence>
<dbReference type="STRING" id="869213.GCA_000517085_00251"/>
<keyword evidence="3" id="KW-1185">Reference proteome</keyword>
<dbReference type="Pfam" id="PF05523">
    <property type="entry name" value="FdtA"/>
    <property type="match status" value="1"/>
</dbReference>
<sequence>MINHMQPSLIELPKHLDLRGNLSFIEEDTHLPFKIKRVYWIYDVPGGEVRGGHAFKETEELIVALSGSFDVILHDGEKEYKFSLNRSYYGVFIPKMMWRGLENFSTNSLAVIVSSTNYDADDYIRNFDDFIKQKKLT</sequence>
<dbReference type="EMBL" id="BAMD01000020">
    <property type="protein sequence ID" value="GAF03237.1"/>
    <property type="molecule type" value="Genomic_DNA"/>
</dbReference>
<dbReference type="Proteomes" id="UP000019402">
    <property type="component" value="Unassembled WGS sequence"/>
</dbReference>
<evidence type="ECO:0000259" key="1">
    <source>
        <dbReference type="Pfam" id="PF05523"/>
    </source>
</evidence>
<dbReference type="SUPFAM" id="SSF51182">
    <property type="entry name" value="RmlC-like cupins"/>
    <property type="match status" value="1"/>
</dbReference>
<feature type="domain" description="Sugar 3,4-ketoisomerase QdtA cupin" evidence="1">
    <location>
        <begin position="6"/>
        <end position="134"/>
    </location>
</feature>
<dbReference type="InterPro" id="IPR014710">
    <property type="entry name" value="RmlC-like_jellyroll"/>
</dbReference>
<evidence type="ECO:0000313" key="3">
    <source>
        <dbReference type="Proteomes" id="UP000019402"/>
    </source>
</evidence>
<proteinExistence type="predicted"/>
<name>W7Y571_9BACT</name>
<dbReference type="Gene3D" id="2.60.120.10">
    <property type="entry name" value="Jelly Rolls"/>
    <property type="match status" value="1"/>
</dbReference>
<organism evidence="2 3">
    <name type="scientific">Saccharicrinis fermentans DSM 9555 = JCM 21142</name>
    <dbReference type="NCBI Taxonomy" id="869213"/>
    <lineage>
        <taxon>Bacteria</taxon>
        <taxon>Pseudomonadati</taxon>
        <taxon>Bacteroidota</taxon>
        <taxon>Bacteroidia</taxon>
        <taxon>Marinilabiliales</taxon>
        <taxon>Marinilabiliaceae</taxon>
        <taxon>Saccharicrinis</taxon>
    </lineage>
</organism>
<dbReference type="eggNOG" id="COG1898">
    <property type="taxonomic scope" value="Bacteria"/>
</dbReference>
<accession>W7Y571</accession>
<gene>
    <name evidence="2" type="ORF">JCM21142_41904</name>
</gene>
<dbReference type="InterPro" id="IPR008894">
    <property type="entry name" value="QdtA_cupin_dom"/>
</dbReference>
<dbReference type="AlphaFoldDB" id="W7Y571"/>